<feature type="compositionally biased region" description="Low complexity" evidence="1">
    <location>
        <begin position="76"/>
        <end position="88"/>
    </location>
</feature>
<comment type="caution">
    <text evidence="2">The sequence shown here is derived from an EMBL/GenBank/DDBJ whole genome shotgun (WGS) entry which is preliminary data.</text>
</comment>
<dbReference type="AlphaFoldDB" id="A0AAD7MJM1"/>
<organism evidence="2 3">
    <name type="scientific">Mycena metata</name>
    <dbReference type="NCBI Taxonomy" id="1033252"/>
    <lineage>
        <taxon>Eukaryota</taxon>
        <taxon>Fungi</taxon>
        <taxon>Dikarya</taxon>
        <taxon>Basidiomycota</taxon>
        <taxon>Agaricomycotina</taxon>
        <taxon>Agaricomycetes</taxon>
        <taxon>Agaricomycetidae</taxon>
        <taxon>Agaricales</taxon>
        <taxon>Marasmiineae</taxon>
        <taxon>Mycenaceae</taxon>
        <taxon>Mycena</taxon>
    </lineage>
</organism>
<feature type="region of interest" description="Disordered" evidence="1">
    <location>
        <begin position="69"/>
        <end position="88"/>
    </location>
</feature>
<sequence length="290" mass="31003">MIGITLAWVTQESRWLLPPKNNNACKRKSTKSGLKLMIAVCPTASSEGSPSEHGGTQDSNASIGEIDNEACSWGTPQSPLSPSSSPVQLPDIALSATEQHMRDEGLFSLAALASAPVQLATTDMDSAHRLSAIEPSAEDPSAASLPREENLQGPVSLLEWGSLVLNSLTDIRMASPSAHSFNSATPDWNPLLPLLLPHATPPSGPTFVLSTSAHPQDDTGNNFFVQFGQELVHYLAARHRFTQHVILKVFQESGDLAAIDAILGEMADAAELVFHRQCGNRESEEPTPVV</sequence>
<accession>A0AAD7MJM1</accession>
<name>A0AAD7MJM1_9AGAR</name>
<dbReference type="EMBL" id="JARKIB010000253">
    <property type="protein sequence ID" value="KAJ7719390.1"/>
    <property type="molecule type" value="Genomic_DNA"/>
</dbReference>
<evidence type="ECO:0000256" key="1">
    <source>
        <dbReference type="SAM" id="MobiDB-lite"/>
    </source>
</evidence>
<evidence type="ECO:0000313" key="2">
    <source>
        <dbReference type="EMBL" id="KAJ7719390.1"/>
    </source>
</evidence>
<evidence type="ECO:0000313" key="3">
    <source>
        <dbReference type="Proteomes" id="UP001215598"/>
    </source>
</evidence>
<reference evidence="2" key="1">
    <citation type="submission" date="2023-03" db="EMBL/GenBank/DDBJ databases">
        <title>Massive genome expansion in bonnet fungi (Mycena s.s.) driven by repeated elements and novel gene families across ecological guilds.</title>
        <authorList>
            <consortium name="Lawrence Berkeley National Laboratory"/>
            <person name="Harder C.B."/>
            <person name="Miyauchi S."/>
            <person name="Viragh M."/>
            <person name="Kuo A."/>
            <person name="Thoen E."/>
            <person name="Andreopoulos B."/>
            <person name="Lu D."/>
            <person name="Skrede I."/>
            <person name="Drula E."/>
            <person name="Henrissat B."/>
            <person name="Morin E."/>
            <person name="Kohler A."/>
            <person name="Barry K."/>
            <person name="LaButti K."/>
            <person name="Morin E."/>
            <person name="Salamov A."/>
            <person name="Lipzen A."/>
            <person name="Mereny Z."/>
            <person name="Hegedus B."/>
            <person name="Baldrian P."/>
            <person name="Stursova M."/>
            <person name="Weitz H."/>
            <person name="Taylor A."/>
            <person name="Grigoriev I.V."/>
            <person name="Nagy L.G."/>
            <person name="Martin F."/>
            <person name="Kauserud H."/>
        </authorList>
    </citation>
    <scope>NUCLEOTIDE SEQUENCE</scope>
    <source>
        <strain evidence="2">CBHHK182m</strain>
    </source>
</reference>
<protein>
    <submittedName>
        <fullName evidence="2">Uncharacterized protein</fullName>
    </submittedName>
</protein>
<keyword evidence="3" id="KW-1185">Reference proteome</keyword>
<dbReference type="Proteomes" id="UP001215598">
    <property type="component" value="Unassembled WGS sequence"/>
</dbReference>
<proteinExistence type="predicted"/>
<gene>
    <name evidence="2" type="ORF">B0H16DRAFT_1474971</name>
</gene>